<comment type="caution">
    <text evidence="2">The sequence shown here is derived from an EMBL/GenBank/DDBJ whole genome shotgun (WGS) entry which is preliminary data.</text>
</comment>
<keyword evidence="3" id="KW-1185">Reference proteome</keyword>
<proteinExistence type="predicted"/>
<sequence>MFVNDGIRIRLSMGLVALAIIHALLLGGVFTALRPCSTVQPEDNAWNVPNAVSPAPRVGRIEKFDEPHSVNLSAQGEIKQQSVSICPTCEPTTIYTPTIAPRPALPTAAPQPQPTTKKYQIALFIGSDAKSKQLLDWFNHDPKLYKLRNACDFQVYTSGNALYRTRFASIVPVEQFPVVLFQDNTGGHVHAAGRTMLPATAAELYADLRQGYQLYQQTRQAQKTGALKTRGYSWDDAISPKLQLNSEDCPDGYCPVEPSDSWRPFDRDRDRDGVRDLLFDRANETRNALLWASAGELATIAMIVLAVFLLGFILIKRGM</sequence>
<feature type="transmembrane region" description="Helical" evidence="1">
    <location>
        <begin position="288"/>
        <end position="315"/>
    </location>
</feature>
<keyword evidence="1" id="KW-0472">Membrane</keyword>
<keyword evidence="1" id="KW-1133">Transmembrane helix</keyword>
<reference evidence="2 3" key="1">
    <citation type="submission" date="2019-02" db="EMBL/GenBank/DDBJ databases">
        <title>Deep-cultivation of Planctomycetes and their phenomic and genomic characterization uncovers novel biology.</title>
        <authorList>
            <person name="Wiegand S."/>
            <person name="Jogler M."/>
            <person name="Boedeker C."/>
            <person name="Pinto D."/>
            <person name="Vollmers J."/>
            <person name="Rivas-Marin E."/>
            <person name="Kohn T."/>
            <person name="Peeters S.H."/>
            <person name="Heuer A."/>
            <person name="Rast P."/>
            <person name="Oberbeckmann S."/>
            <person name="Bunk B."/>
            <person name="Jeske O."/>
            <person name="Meyerdierks A."/>
            <person name="Storesund J.E."/>
            <person name="Kallscheuer N."/>
            <person name="Luecker S."/>
            <person name="Lage O.M."/>
            <person name="Pohl T."/>
            <person name="Merkel B.J."/>
            <person name="Hornburger P."/>
            <person name="Mueller R.-W."/>
            <person name="Bruemmer F."/>
            <person name="Labrenz M."/>
            <person name="Spormann A.M."/>
            <person name="Op Den Camp H."/>
            <person name="Overmann J."/>
            <person name="Amann R."/>
            <person name="Jetten M.S.M."/>
            <person name="Mascher T."/>
            <person name="Medema M.H."/>
            <person name="Devos D.P."/>
            <person name="Kaster A.-K."/>
            <person name="Ovreas L."/>
            <person name="Rohde M."/>
            <person name="Galperin M.Y."/>
            <person name="Jogler C."/>
        </authorList>
    </citation>
    <scope>NUCLEOTIDE SEQUENCE [LARGE SCALE GENOMIC DNA]</scope>
    <source>
        <strain evidence="2 3">Q31b</strain>
    </source>
</reference>
<dbReference type="Proteomes" id="UP000315471">
    <property type="component" value="Unassembled WGS sequence"/>
</dbReference>
<name>A0A5C6DS75_9BACT</name>
<protein>
    <submittedName>
        <fullName evidence="2">Uncharacterized protein</fullName>
    </submittedName>
</protein>
<evidence type="ECO:0000256" key="1">
    <source>
        <dbReference type="SAM" id="Phobius"/>
    </source>
</evidence>
<dbReference type="OrthoDB" id="245078at2"/>
<keyword evidence="1" id="KW-0812">Transmembrane</keyword>
<evidence type="ECO:0000313" key="2">
    <source>
        <dbReference type="EMBL" id="TWU40173.1"/>
    </source>
</evidence>
<dbReference type="AlphaFoldDB" id="A0A5C6DS75"/>
<evidence type="ECO:0000313" key="3">
    <source>
        <dbReference type="Proteomes" id="UP000315471"/>
    </source>
</evidence>
<organism evidence="2 3">
    <name type="scientific">Novipirellula aureliae</name>
    <dbReference type="NCBI Taxonomy" id="2527966"/>
    <lineage>
        <taxon>Bacteria</taxon>
        <taxon>Pseudomonadati</taxon>
        <taxon>Planctomycetota</taxon>
        <taxon>Planctomycetia</taxon>
        <taxon>Pirellulales</taxon>
        <taxon>Pirellulaceae</taxon>
        <taxon>Novipirellula</taxon>
    </lineage>
</organism>
<dbReference type="EMBL" id="SJPY01000005">
    <property type="protein sequence ID" value="TWU40173.1"/>
    <property type="molecule type" value="Genomic_DNA"/>
</dbReference>
<accession>A0A5C6DS75</accession>
<gene>
    <name evidence="2" type="ORF">Q31b_35180</name>
</gene>
<dbReference type="RefSeq" id="WP_146600778.1">
    <property type="nucleotide sequence ID" value="NZ_SJPY01000005.1"/>
</dbReference>